<evidence type="ECO:0000313" key="2">
    <source>
        <dbReference type="EMBL" id="GAM63105.1"/>
    </source>
</evidence>
<accession>A0A0B8Q738</accession>
<dbReference type="AlphaFoldDB" id="A0A0B8P8D8"/>
<dbReference type="EMBL" id="BBSA01000007">
    <property type="protein sequence ID" value="GAM63105.1"/>
    <property type="molecule type" value="Genomic_DNA"/>
</dbReference>
<name>A0A0B8P8D8_9VIBR</name>
<organism evidence="2 5">
    <name type="scientific">Vibrio ishigakensis</name>
    <dbReference type="NCBI Taxonomy" id="1481914"/>
    <lineage>
        <taxon>Bacteria</taxon>
        <taxon>Pseudomonadati</taxon>
        <taxon>Pseudomonadota</taxon>
        <taxon>Gammaproteobacteria</taxon>
        <taxon>Vibrionales</taxon>
        <taxon>Vibrionaceae</taxon>
        <taxon>Vibrio</taxon>
    </lineage>
</organism>
<sequence length="370" mass="42037">MFKKLFNRTLAVLLTLLVSVVLILAGIYVIWYSDNTADLTIENLEPTNEAVFEPVLPGVAVKFPQDFRIHSKFRYEVWTYVAMLNDEQGNEYMAQWYLYRTATSESDKSGWQSPQIYASQVVLSTPDQIFSEQRFARGGIGLVGMRARPYQLSIDNWVWRSFSSYPAPGQLSVSTDDFNLKLKLRQDGPYVPMGDNGYQVTNQLLSRAIYGYQSPYIRTQGTVEIDGKTVKLSGMGWLNQVWGSEAAPSDKQVYTRFQYRFNDGRVMYLTRVDFESGQPHVYGAIMSKTGVVHTLNTSDVELYPVGTSTLSNGKLLQLQWVVNVPKFKIFLTSDAHRREQWIDLAIPSWSGSVRASGSENARGFMQIIEQ</sequence>
<dbReference type="Pfam" id="PF17186">
    <property type="entry name" value="Lipocalin_9"/>
    <property type="match status" value="1"/>
</dbReference>
<evidence type="ECO:0000259" key="1">
    <source>
        <dbReference type="Pfam" id="PF07143"/>
    </source>
</evidence>
<gene>
    <name evidence="2" type="ORF">JCM19232_4782</name>
    <name evidence="3" type="ORF">JCM19241_3357</name>
</gene>
<protein>
    <submittedName>
        <fullName evidence="2">AttH component of attEFGH ABC transport system</fullName>
    </submittedName>
</protein>
<dbReference type="PANTHER" id="PTHR38591:SF1">
    <property type="entry name" value="BLL1000 PROTEIN"/>
    <property type="match status" value="1"/>
</dbReference>
<evidence type="ECO:0000313" key="3">
    <source>
        <dbReference type="EMBL" id="GAM75445.1"/>
    </source>
</evidence>
<reference evidence="2 5" key="1">
    <citation type="submission" date="2015-01" db="EMBL/GenBank/DDBJ databases">
        <title>Vibrio sp. C5 JCM 19232 whole genome shotgun sequence.</title>
        <authorList>
            <person name="Sawabe T."/>
            <person name="Meirelles P."/>
            <person name="Feng G."/>
            <person name="Sayaka M."/>
            <person name="Hattori M."/>
            <person name="Ohkuma M."/>
        </authorList>
    </citation>
    <scope>NUCLEOTIDE SEQUENCE [LARGE SCALE GENOMIC DNA]</scope>
    <source>
        <strain evidence="2 5">JCM19232</strain>
    </source>
</reference>
<dbReference type="InterPro" id="IPR023374">
    <property type="entry name" value="AttH-like_dom_sf"/>
</dbReference>
<dbReference type="EMBL" id="BBSC01000004">
    <property type="protein sequence ID" value="GAM75445.1"/>
    <property type="molecule type" value="Genomic_DNA"/>
</dbReference>
<dbReference type="Proteomes" id="UP000031670">
    <property type="component" value="Unassembled WGS sequence"/>
</dbReference>
<dbReference type="Gene3D" id="2.40.370.10">
    <property type="entry name" value="AttH-like domain"/>
    <property type="match status" value="2"/>
</dbReference>
<dbReference type="PANTHER" id="PTHR38591">
    <property type="entry name" value="HYDROLASE"/>
    <property type="match status" value="1"/>
</dbReference>
<reference evidence="3 4" key="2">
    <citation type="submission" date="2015-01" db="EMBL/GenBank/DDBJ databases">
        <title>Vibrio sp. C94 JCM 19241 whole genome shotgun sequence.</title>
        <authorList>
            <person name="Sawabe T."/>
            <person name="Meirelles P."/>
            <person name="Feng G."/>
            <person name="Sayaka M."/>
            <person name="Hattori M."/>
            <person name="Ohkuma M."/>
        </authorList>
    </citation>
    <scope>NUCLEOTIDE SEQUENCE [LARGE SCALE GENOMIC DNA]</scope>
    <source>
        <strain evidence="4">JCM 19241</strain>
        <strain evidence="3">JCM19241</strain>
    </source>
</reference>
<evidence type="ECO:0000313" key="4">
    <source>
        <dbReference type="Proteomes" id="UP000031666"/>
    </source>
</evidence>
<dbReference type="SUPFAM" id="SSF159245">
    <property type="entry name" value="AttH-like"/>
    <property type="match status" value="1"/>
</dbReference>
<dbReference type="InterPro" id="IPR010791">
    <property type="entry name" value="AttH_dom"/>
</dbReference>
<evidence type="ECO:0000313" key="5">
    <source>
        <dbReference type="Proteomes" id="UP000031670"/>
    </source>
</evidence>
<dbReference type="STRING" id="1481914.JCM19241_3357"/>
<dbReference type="Proteomes" id="UP000031666">
    <property type="component" value="Unassembled WGS sequence"/>
</dbReference>
<accession>A0A0B8P8D8</accession>
<dbReference type="Pfam" id="PF07143">
    <property type="entry name" value="CrtC"/>
    <property type="match status" value="1"/>
</dbReference>
<reference evidence="4 5" key="3">
    <citation type="submission" date="2015-01" db="EMBL/GenBank/DDBJ databases">
        <authorList>
            <consortium name="NBRP consortium"/>
            <person name="Sawabe T."/>
            <person name="Meirelles P."/>
            <person name="Feng G."/>
            <person name="Sayaka M."/>
            <person name="Hattori M."/>
            <person name="Ohkuma M."/>
        </authorList>
    </citation>
    <scope>NUCLEOTIDE SEQUENCE [LARGE SCALE GENOMIC DNA]</scope>
    <source>
        <strain evidence="4">JCM 19241</strain>
        <strain evidence="2 5">JCM19232</strain>
        <strain evidence="3">JCM19241</strain>
    </source>
</reference>
<feature type="domain" description="AttH" evidence="1">
    <location>
        <begin position="76"/>
        <end position="244"/>
    </location>
</feature>
<proteinExistence type="predicted"/>
<comment type="caution">
    <text evidence="2">The sequence shown here is derived from an EMBL/GenBank/DDBJ whole genome shotgun (WGS) entry which is preliminary data.</text>
</comment>